<dbReference type="InterPro" id="IPR030931">
    <property type="entry name" value="Group_II_RT_mat"/>
</dbReference>
<dbReference type="PANTHER" id="PTHR34047:SF8">
    <property type="entry name" value="PROTEIN YKFC"/>
    <property type="match status" value="1"/>
</dbReference>
<organism evidence="2 3">
    <name type="scientific">Paenibacillus aceti</name>
    <dbReference type="NCBI Taxonomy" id="1820010"/>
    <lineage>
        <taxon>Bacteria</taxon>
        <taxon>Bacillati</taxon>
        <taxon>Bacillota</taxon>
        <taxon>Bacilli</taxon>
        <taxon>Bacillales</taxon>
        <taxon>Paenibacillaceae</taxon>
        <taxon>Paenibacillus</taxon>
    </lineage>
</organism>
<sequence>MNARKANYAKEKARQLQRTLYLAAKEKPTRRFHALYDKIYREDIMTYAWKQIKANKGSAGIDRVTIQQITEEYGEKRFIQETCGQLRNGTYRPSPVRRVEIPKGDGRTRPLGIPTLRDRLVQMATKIVLEGIFEADFKDFSYGFRPKRGAHDAIQKIMTTVNEGKIYWVVDVDIKGYFDHISHEKLMMLVERRVNDRRVLKLIRGWLKAGIIKDDQFYESELGSPQGGVISPLLANIYLNYLDTIWEQQFSHIGTLVRYADDLVVLCYRKTEAMEAIRILRTVFTRLELEMNLEKSKLVNIWDDDVGFDFLGHHFRRLKVARKGGKEAHILRSFPSKKAMKKMRATVKEITGSRHLLHKKINDLIGELNPKKPRMEELLHPSG</sequence>
<evidence type="ECO:0000259" key="1">
    <source>
        <dbReference type="PROSITE" id="PS50878"/>
    </source>
</evidence>
<name>A0ABQ1WA28_9BACL</name>
<evidence type="ECO:0000313" key="2">
    <source>
        <dbReference type="EMBL" id="GGG20810.1"/>
    </source>
</evidence>
<dbReference type="GO" id="GO:0003964">
    <property type="term" value="F:RNA-directed DNA polymerase activity"/>
    <property type="evidence" value="ECO:0007669"/>
    <property type="project" value="UniProtKB-KW"/>
</dbReference>
<dbReference type="RefSeq" id="WP_229717260.1">
    <property type="nucleotide sequence ID" value="NZ_BMIW01000091.1"/>
</dbReference>
<dbReference type="PANTHER" id="PTHR34047">
    <property type="entry name" value="NUCLEAR INTRON MATURASE 1, MITOCHONDRIAL-RELATED"/>
    <property type="match status" value="1"/>
</dbReference>
<keyword evidence="2" id="KW-0695">RNA-directed DNA polymerase</keyword>
<dbReference type="InterPro" id="IPR000477">
    <property type="entry name" value="RT_dom"/>
</dbReference>
<dbReference type="NCBIfam" id="TIGR04416">
    <property type="entry name" value="group_II_RT_mat"/>
    <property type="match status" value="1"/>
</dbReference>
<dbReference type="InterPro" id="IPR051083">
    <property type="entry name" value="GrpII_Intron_Splice-Mob/Def"/>
</dbReference>
<keyword evidence="2" id="KW-0808">Transferase</keyword>
<dbReference type="Pfam" id="PF00078">
    <property type="entry name" value="RVT_1"/>
    <property type="match status" value="1"/>
</dbReference>
<feature type="domain" description="Reverse transcriptase" evidence="1">
    <location>
        <begin position="82"/>
        <end position="315"/>
    </location>
</feature>
<protein>
    <submittedName>
        <fullName evidence="2">Group II intron reverse transcriptase/maturase</fullName>
    </submittedName>
</protein>
<dbReference type="CDD" id="cd01651">
    <property type="entry name" value="RT_G2_intron"/>
    <property type="match status" value="1"/>
</dbReference>
<accession>A0ABQ1WA28</accession>
<dbReference type="InterPro" id="IPR043502">
    <property type="entry name" value="DNA/RNA_pol_sf"/>
</dbReference>
<keyword evidence="2" id="KW-0548">Nucleotidyltransferase</keyword>
<dbReference type="Proteomes" id="UP000608420">
    <property type="component" value="Unassembled WGS sequence"/>
</dbReference>
<gene>
    <name evidence="2" type="ORF">GCM10010913_48800</name>
</gene>
<comment type="caution">
    <text evidence="2">The sequence shown here is derived from an EMBL/GenBank/DDBJ whole genome shotgun (WGS) entry which is preliminary data.</text>
</comment>
<proteinExistence type="predicted"/>
<reference evidence="3" key="1">
    <citation type="journal article" date="2019" name="Int. J. Syst. Evol. Microbiol.">
        <title>The Global Catalogue of Microorganisms (GCM) 10K type strain sequencing project: providing services to taxonomists for standard genome sequencing and annotation.</title>
        <authorList>
            <consortium name="The Broad Institute Genomics Platform"/>
            <consortium name="The Broad Institute Genome Sequencing Center for Infectious Disease"/>
            <person name="Wu L."/>
            <person name="Ma J."/>
        </authorList>
    </citation>
    <scope>NUCLEOTIDE SEQUENCE [LARGE SCALE GENOMIC DNA]</scope>
    <source>
        <strain evidence="3">CGMCC 1.15420</strain>
    </source>
</reference>
<dbReference type="PROSITE" id="PS50878">
    <property type="entry name" value="RT_POL"/>
    <property type="match status" value="1"/>
</dbReference>
<dbReference type="EMBL" id="BMIW01000091">
    <property type="protein sequence ID" value="GGG20810.1"/>
    <property type="molecule type" value="Genomic_DNA"/>
</dbReference>
<evidence type="ECO:0000313" key="3">
    <source>
        <dbReference type="Proteomes" id="UP000608420"/>
    </source>
</evidence>
<dbReference type="SUPFAM" id="SSF56672">
    <property type="entry name" value="DNA/RNA polymerases"/>
    <property type="match status" value="1"/>
</dbReference>
<keyword evidence="3" id="KW-1185">Reference proteome</keyword>